<dbReference type="InterPro" id="IPR011022">
    <property type="entry name" value="Arrestin_C-like"/>
</dbReference>
<dbReference type="InterPro" id="IPR029056">
    <property type="entry name" value="Ribokinase-like"/>
</dbReference>
<dbReference type="PANTHER" id="PTHR10534">
    <property type="entry name" value="PYRIDOXAL KINASE"/>
    <property type="match status" value="1"/>
</dbReference>
<keyword evidence="4" id="KW-0547">Nucleotide-binding</keyword>
<dbReference type="InterPro" id="IPR014752">
    <property type="entry name" value="Arrestin-like_C"/>
</dbReference>
<feature type="transmembrane region" description="Helical" evidence="7">
    <location>
        <begin position="359"/>
        <end position="378"/>
    </location>
</feature>
<dbReference type="Pfam" id="PF08543">
    <property type="entry name" value="Phos_pyr_kin"/>
    <property type="match status" value="1"/>
</dbReference>
<gene>
    <name evidence="11" type="ORF">MFLAVUS_011067</name>
</gene>
<evidence type="ECO:0000259" key="9">
    <source>
        <dbReference type="Pfam" id="PF02752"/>
    </source>
</evidence>
<protein>
    <recommendedName>
        <fullName evidence="2">pyridoxal kinase</fullName>
        <ecNumber evidence="2">2.7.1.35</ecNumber>
    </recommendedName>
</protein>
<evidence type="ECO:0000256" key="3">
    <source>
        <dbReference type="ARBA" id="ARBA00022679"/>
    </source>
</evidence>
<keyword evidence="3" id="KW-0808">Transferase</keyword>
<dbReference type="Gene3D" id="2.60.40.640">
    <property type="match status" value="1"/>
</dbReference>
<dbReference type="SUPFAM" id="SSF81296">
    <property type="entry name" value="E set domains"/>
    <property type="match status" value="1"/>
</dbReference>
<dbReference type="NCBIfam" id="TIGR00687">
    <property type="entry name" value="pyridox_kin"/>
    <property type="match status" value="1"/>
</dbReference>
<dbReference type="EMBL" id="BAABUK010000043">
    <property type="protein sequence ID" value="GAA5817519.1"/>
    <property type="molecule type" value="Genomic_DNA"/>
</dbReference>
<proteinExistence type="inferred from homology"/>
<organism evidence="11 12">
    <name type="scientific">Mucor flavus</name>
    <dbReference type="NCBI Taxonomy" id="439312"/>
    <lineage>
        <taxon>Eukaryota</taxon>
        <taxon>Fungi</taxon>
        <taxon>Fungi incertae sedis</taxon>
        <taxon>Mucoromycota</taxon>
        <taxon>Mucoromycotina</taxon>
        <taxon>Mucoromycetes</taxon>
        <taxon>Mucorales</taxon>
        <taxon>Mucorineae</taxon>
        <taxon>Mucoraceae</taxon>
        <taxon>Mucor</taxon>
    </lineage>
</organism>
<keyword evidence="7" id="KW-0812">Transmembrane</keyword>
<dbReference type="CDD" id="cd01173">
    <property type="entry name" value="pyridoxal_pyridoxamine_kinase"/>
    <property type="match status" value="1"/>
</dbReference>
<evidence type="ECO:0000256" key="7">
    <source>
        <dbReference type="SAM" id="Phobius"/>
    </source>
</evidence>
<keyword evidence="7" id="KW-1133">Transmembrane helix</keyword>
<evidence type="ECO:0000256" key="1">
    <source>
        <dbReference type="ARBA" id="ARBA00008805"/>
    </source>
</evidence>
<keyword evidence="6" id="KW-0067">ATP-binding</keyword>
<evidence type="ECO:0000256" key="5">
    <source>
        <dbReference type="ARBA" id="ARBA00022777"/>
    </source>
</evidence>
<dbReference type="Pfam" id="PF02752">
    <property type="entry name" value="Arrestin_C"/>
    <property type="match status" value="1"/>
</dbReference>
<evidence type="ECO:0000313" key="11">
    <source>
        <dbReference type="EMBL" id="GAA5817519.1"/>
    </source>
</evidence>
<dbReference type="EC" id="2.7.1.35" evidence="2"/>
<dbReference type="PROSITE" id="PS51354">
    <property type="entry name" value="GLUTAREDOXIN_2"/>
    <property type="match status" value="1"/>
</dbReference>
<comment type="caution">
    <text evidence="11">The sequence shown here is derived from an EMBL/GenBank/DDBJ whole genome shotgun (WGS) entry which is preliminary data.</text>
</comment>
<dbReference type="InterPro" id="IPR004625">
    <property type="entry name" value="PyrdxlKinase"/>
</dbReference>
<sequence>MAIMEDEQDYRVLSIQSHVVSGYCGNKAAVFPLQTLGFDVDILNTVQFSNHTGYPSFTGSKTTADQVQELFDGLEANGLTEDYTHILTGYIGNYSILEKVENMVQKLKSKNPKLIYVCDTVMGDEGALYVAPEIVPLYRNILRFVDVVTPNQFEAELLSEMKINSLKDACAVASKLHSLGAPNVIITTLCVPLVDVPSDIHLESSSDQSLYCFTSQTLPDGSIEQYLIAFPTYPGYFTGTGDLFSSLVVARLQESINASAVPSLSDAAYRVVCSVNAITKNTWLHQQKKIRNLQDIKSKPDAAKITKQCELQLIKGKKEIEYPERVGLVQDDIEAKEKYASTQQKSLGSRNCNSRRLRLWFLIIIASLTTLGLVTYFGKLSFAAIQLDDQVVTIATEQSVDTVVKETQNKPLDLKDEITQLINDNEFIGGKRFSLKAKRILSSYEFATPVKVVEVDLRDDDYKVKMVLKEISARDTFPNIFLHGKTLGGADDLEELHETGMWHRRSSRVKLISIQLLEPIIFINPDQDTPPVVRGTIHVLLDKTVRLQKLNIHFHGSIKTQWKKEGKLINSEKPLVSEDLSFCSLGLTDKFPFEMPLPSGIPETVNSADINVQYTMTVDMDYKKMNNILHEQATQPIILARLPDQYPMRMEPLPKQFLDWCKYCITIDKKTAALGSRLPVKIEITPFVSGFKLKQVFLQLLERRTVTKNNTEKTNQSCYFIYPAKNSFLMLPSRPLNRPWQASCFYQLPDNSKLSHSTMEYSNFKISHSVLVSLIVSVPDKVRQLTKTISYQVDIDLLSNQVNQLDEREYLKLPAYNCIKTGEELEKLNRHGLGITCPPSYEESIAV</sequence>
<evidence type="ECO:0000259" key="8">
    <source>
        <dbReference type="Pfam" id="PF00462"/>
    </source>
</evidence>
<dbReference type="SUPFAM" id="SSF52833">
    <property type="entry name" value="Thioredoxin-like"/>
    <property type="match status" value="1"/>
</dbReference>
<dbReference type="InterPro" id="IPR014756">
    <property type="entry name" value="Ig_E-set"/>
</dbReference>
<feature type="domain" description="Glutaredoxin" evidence="8">
    <location>
        <begin position="433"/>
        <end position="485"/>
    </location>
</feature>
<keyword evidence="7" id="KW-0472">Membrane</keyword>
<dbReference type="InterPro" id="IPR013749">
    <property type="entry name" value="PM/HMP-P_kinase-1"/>
</dbReference>
<accession>A0ABP9ZEG7</accession>
<feature type="domain" description="Arrestin C-terminal-like" evidence="9">
    <location>
        <begin position="662"/>
        <end position="782"/>
    </location>
</feature>
<dbReference type="InterPro" id="IPR036249">
    <property type="entry name" value="Thioredoxin-like_sf"/>
</dbReference>
<evidence type="ECO:0000259" key="10">
    <source>
        <dbReference type="Pfam" id="PF08543"/>
    </source>
</evidence>
<keyword evidence="5" id="KW-0418">Kinase</keyword>
<dbReference type="Pfam" id="PF00462">
    <property type="entry name" value="Glutaredoxin"/>
    <property type="match status" value="1"/>
</dbReference>
<evidence type="ECO:0000256" key="6">
    <source>
        <dbReference type="ARBA" id="ARBA00022840"/>
    </source>
</evidence>
<comment type="similarity">
    <text evidence="1">Belongs to the pyridoxine kinase family.</text>
</comment>
<dbReference type="Gene3D" id="3.40.30.10">
    <property type="entry name" value="Glutaredoxin"/>
    <property type="match status" value="1"/>
</dbReference>
<dbReference type="PANTHER" id="PTHR10534:SF2">
    <property type="entry name" value="PYRIDOXAL KINASE"/>
    <property type="match status" value="1"/>
</dbReference>
<feature type="domain" description="Pyridoxamine kinase/Phosphomethylpyrimidine kinase" evidence="10">
    <location>
        <begin position="87"/>
        <end position="253"/>
    </location>
</feature>
<evidence type="ECO:0000256" key="4">
    <source>
        <dbReference type="ARBA" id="ARBA00022741"/>
    </source>
</evidence>
<dbReference type="Gene3D" id="3.40.1190.20">
    <property type="match status" value="1"/>
</dbReference>
<dbReference type="InterPro" id="IPR002109">
    <property type="entry name" value="Glutaredoxin"/>
</dbReference>
<dbReference type="SUPFAM" id="SSF53613">
    <property type="entry name" value="Ribokinase-like"/>
    <property type="match status" value="1"/>
</dbReference>
<evidence type="ECO:0000313" key="12">
    <source>
        <dbReference type="Proteomes" id="UP001473302"/>
    </source>
</evidence>
<name>A0ABP9ZEG7_9FUNG</name>
<dbReference type="Proteomes" id="UP001473302">
    <property type="component" value="Unassembled WGS sequence"/>
</dbReference>
<keyword evidence="12" id="KW-1185">Reference proteome</keyword>
<reference evidence="11 12" key="1">
    <citation type="submission" date="2024-04" db="EMBL/GenBank/DDBJ databases">
        <title>genome sequences of Mucor flavus KT1a and Helicostylum pulchrum KT1b strains isolated from the surface of a dry-aged beef.</title>
        <authorList>
            <person name="Toyotome T."/>
            <person name="Hosono M."/>
            <person name="Torimaru M."/>
            <person name="Fukuda K."/>
            <person name="Mikami N."/>
        </authorList>
    </citation>
    <scope>NUCLEOTIDE SEQUENCE [LARGE SCALE GENOMIC DNA]</scope>
    <source>
        <strain evidence="11 12">KT1a</strain>
    </source>
</reference>
<evidence type="ECO:0000256" key="2">
    <source>
        <dbReference type="ARBA" id="ARBA00012104"/>
    </source>
</evidence>